<organism evidence="2 3">
    <name type="scientific">Sesamum alatum</name>
    <dbReference type="NCBI Taxonomy" id="300844"/>
    <lineage>
        <taxon>Eukaryota</taxon>
        <taxon>Viridiplantae</taxon>
        <taxon>Streptophyta</taxon>
        <taxon>Embryophyta</taxon>
        <taxon>Tracheophyta</taxon>
        <taxon>Spermatophyta</taxon>
        <taxon>Magnoliopsida</taxon>
        <taxon>eudicotyledons</taxon>
        <taxon>Gunneridae</taxon>
        <taxon>Pentapetalae</taxon>
        <taxon>asterids</taxon>
        <taxon>lamiids</taxon>
        <taxon>Lamiales</taxon>
        <taxon>Pedaliaceae</taxon>
        <taxon>Sesamum</taxon>
    </lineage>
</organism>
<feature type="region of interest" description="Disordered" evidence="1">
    <location>
        <begin position="167"/>
        <end position="189"/>
    </location>
</feature>
<reference evidence="2" key="1">
    <citation type="submission" date="2020-06" db="EMBL/GenBank/DDBJ databases">
        <authorList>
            <person name="Li T."/>
            <person name="Hu X."/>
            <person name="Zhang T."/>
            <person name="Song X."/>
            <person name="Zhang H."/>
            <person name="Dai N."/>
            <person name="Sheng W."/>
            <person name="Hou X."/>
            <person name="Wei L."/>
        </authorList>
    </citation>
    <scope>NUCLEOTIDE SEQUENCE</scope>
    <source>
        <strain evidence="2">3651</strain>
        <tissue evidence="2">Leaf</tissue>
    </source>
</reference>
<reference evidence="2" key="2">
    <citation type="journal article" date="2024" name="Plant">
        <title>Genomic evolution and insights into agronomic trait innovations of Sesamum species.</title>
        <authorList>
            <person name="Miao H."/>
            <person name="Wang L."/>
            <person name="Qu L."/>
            <person name="Liu H."/>
            <person name="Sun Y."/>
            <person name="Le M."/>
            <person name="Wang Q."/>
            <person name="Wei S."/>
            <person name="Zheng Y."/>
            <person name="Lin W."/>
            <person name="Duan Y."/>
            <person name="Cao H."/>
            <person name="Xiong S."/>
            <person name="Wang X."/>
            <person name="Wei L."/>
            <person name="Li C."/>
            <person name="Ma Q."/>
            <person name="Ju M."/>
            <person name="Zhao R."/>
            <person name="Li G."/>
            <person name="Mu C."/>
            <person name="Tian Q."/>
            <person name="Mei H."/>
            <person name="Zhang T."/>
            <person name="Gao T."/>
            <person name="Zhang H."/>
        </authorList>
    </citation>
    <scope>NUCLEOTIDE SEQUENCE</scope>
    <source>
        <strain evidence="2">3651</strain>
    </source>
</reference>
<proteinExistence type="predicted"/>
<feature type="region of interest" description="Disordered" evidence="1">
    <location>
        <begin position="84"/>
        <end position="116"/>
    </location>
</feature>
<comment type="caution">
    <text evidence="2">The sequence shown here is derived from an EMBL/GenBank/DDBJ whole genome shotgun (WGS) entry which is preliminary data.</text>
</comment>
<sequence>MGGFTNIPRILGTVRTKDLLFGREDDAQVLASPTICAVQYDPADPFYAQSTPPMQKFYPTPRPPNPHNFDMSFGKIESAKTYHARENPILLPKKELTDTPSTEPPKIDSESTDPSHAYVRPMHMLTPKIEPQDSHMPITTTGTNICLNPNQTPRTPMLPMPNPATYRGQSSKNLTKTTVPPLPLQTKTSQADNPITMTLTPYVPNTPHIHTPFITAGTNQDKPMTEPLISTIELVKMLRLPRPSEPWTFQSKSTELRKKGRKKKTTSRPRGPPLTPMLSRYSLTGKQGHKKGFQ</sequence>
<protein>
    <submittedName>
        <fullName evidence="2">Uncharacterized protein</fullName>
    </submittedName>
</protein>
<feature type="region of interest" description="Disordered" evidence="1">
    <location>
        <begin position="244"/>
        <end position="294"/>
    </location>
</feature>
<dbReference type="AlphaFoldDB" id="A0AAE1YQY9"/>
<dbReference type="Proteomes" id="UP001293254">
    <property type="component" value="Unassembled WGS sequence"/>
</dbReference>
<gene>
    <name evidence="2" type="ORF">Salat_0620500</name>
</gene>
<evidence type="ECO:0000256" key="1">
    <source>
        <dbReference type="SAM" id="MobiDB-lite"/>
    </source>
</evidence>
<name>A0AAE1YQY9_9LAMI</name>
<evidence type="ECO:0000313" key="2">
    <source>
        <dbReference type="EMBL" id="KAK4434577.1"/>
    </source>
</evidence>
<keyword evidence="3" id="KW-1185">Reference proteome</keyword>
<feature type="compositionally biased region" description="Basic and acidic residues" evidence="1">
    <location>
        <begin position="84"/>
        <end position="97"/>
    </location>
</feature>
<dbReference type="EMBL" id="JACGWO010000002">
    <property type="protein sequence ID" value="KAK4434577.1"/>
    <property type="molecule type" value="Genomic_DNA"/>
</dbReference>
<feature type="compositionally biased region" description="Basic residues" evidence="1">
    <location>
        <begin position="258"/>
        <end position="267"/>
    </location>
</feature>
<evidence type="ECO:0000313" key="3">
    <source>
        <dbReference type="Proteomes" id="UP001293254"/>
    </source>
</evidence>
<feature type="compositionally biased region" description="Polar residues" evidence="1">
    <location>
        <begin position="167"/>
        <end position="178"/>
    </location>
</feature>
<accession>A0AAE1YQY9</accession>